<dbReference type="PANTHER" id="PTHR42085">
    <property type="entry name" value="F-BOX DOMAIN-CONTAINING PROTEIN"/>
    <property type="match status" value="1"/>
</dbReference>
<sequence length="156" mass="18000">MAQSRKRINFFDLPAELRTVIYEHALGQKERIRVPKSASPSLLRTCTQIRNEASSIYYSTNSFQARVTHAFDNRAPGEAENSLKKWLQAIGSKRAGQIEKLHVKYLVSSDGFLSLPREEWAFVFREKDMHDLLGLEEFGVPQEHVVIEFQILSDEY</sequence>
<reference evidence="1" key="1">
    <citation type="submission" date="2023-11" db="EMBL/GenBank/DDBJ databases">
        <authorList>
            <person name="Alioto T."/>
            <person name="Alioto T."/>
            <person name="Gomez Garrido J."/>
        </authorList>
    </citation>
    <scope>NUCLEOTIDE SEQUENCE</scope>
</reference>
<evidence type="ECO:0000313" key="1">
    <source>
        <dbReference type="EMBL" id="CAK4033158.1"/>
    </source>
</evidence>
<evidence type="ECO:0000313" key="2">
    <source>
        <dbReference type="Proteomes" id="UP001296104"/>
    </source>
</evidence>
<evidence type="ECO:0008006" key="3">
    <source>
        <dbReference type="Google" id="ProtNLM"/>
    </source>
</evidence>
<dbReference type="InterPro" id="IPR038883">
    <property type="entry name" value="AN11006-like"/>
</dbReference>
<accession>A0AAI9EEA5</accession>
<dbReference type="AlphaFoldDB" id="A0AAI9EEA5"/>
<dbReference type="EMBL" id="CAVMBE010000079">
    <property type="protein sequence ID" value="CAK4033158.1"/>
    <property type="molecule type" value="Genomic_DNA"/>
</dbReference>
<name>A0AAI9EEA5_9PEZI</name>
<protein>
    <recommendedName>
        <fullName evidence="3">F-box domain-containing protein</fullName>
    </recommendedName>
</protein>
<gene>
    <name evidence="1" type="ORF">LECACI_7A008316</name>
</gene>
<comment type="caution">
    <text evidence="1">The sequence shown here is derived from an EMBL/GenBank/DDBJ whole genome shotgun (WGS) entry which is preliminary data.</text>
</comment>
<proteinExistence type="predicted"/>
<dbReference type="PANTHER" id="PTHR42085:SF2">
    <property type="entry name" value="F-BOX DOMAIN-CONTAINING PROTEIN"/>
    <property type="match status" value="1"/>
</dbReference>
<organism evidence="1 2">
    <name type="scientific">Lecanosticta acicola</name>
    <dbReference type="NCBI Taxonomy" id="111012"/>
    <lineage>
        <taxon>Eukaryota</taxon>
        <taxon>Fungi</taxon>
        <taxon>Dikarya</taxon>
        <taxon>Ascomycota</taxon>
        <taxon>Pezizomycotina</taxon>
        <taxon>Dothideomycetes</taxon>
        <taxon>Dothideomycetidae</taxon>
        <taxon>Mycosphaerellales</taxon>
        <taxon>Mycosphaerellaceae</taxon>
        <taxon>Lecanosticta</taxon>
    </lineage>
</organism>
<dbReference type="Proteomes" id="UP001296104">
    <property type="component" value="Unassembled WGS sequence"/>
</dbReference>
<keyword evidence="2" id="KW-1185">Reference proteome</keyword>